<name>A0A6J1WY57_GALME</name>
<evidence type="ECO:0000256" key="2">
    <source>
        <dbReference type="ARBA" id="ARBA00007165"/>
    </source>
</evidence>
<dbReference type="AlphaFoldDB" id="A0A6J1WY57"/>
<dbReference type="PANTHER" id="PTHR23427:SF2">
    <property type="entry name" value="SURFEIT LOCUS PROTEIN 1"/>
    <property type="match status" value="1"/>
</dbReference>
<proteinExistence type="inferred from homology"/>
<dbReference type="CDD" id="cd06662">
    <property type="entry name" value="SURF1"/>
    <property type="match status" value="1"/>
</dbReference>
<keyword evidence="6" id="KW-0999">Mitochondrion inner membrane</keyword>
<feature type="transmembrane region" description="Helical" evidence="6">
    <location>
        <begin position="273"/>
        <end position="295"/>
    </location>
</feature>
<dbReference type="KEGG" id="gmw:113520201"/>
<sequence length="301" mass="34987">MSVMIRNLCKVSQNFGVLHTLSNNSPKNVFIQKIRRSNTDVANLLKSQRLKKKKESTEVLKWILMMIPVTSFSLGCWQVYRLQWKLQLIDIMQAKTNANPVNMPMDFEMLQQMEYMPVKVRGEFLHDKEFCIGPRALIENDELLSRSNSLVSDPKKNQGWLVVTPFKLEENGEIILVNRGWIPQSQKPKEKRLSSFIKGPVELVGVVRLTEKRPPFMPKNNPQKAAWYTRDLEQMSSHIGCSPVWLDARGVPDPPPGWPIPNQTRVNLRNEHLSYIVTWYSLCGLTGFMWHRYFIRKLPLL</sequence>
<evidence type="ECO:0000313" key="7">
    <source>
        <dbReference type="Proteomes" id="UP001652740"/>
    </source>
</evidence>
<comment type="subcellular location">
    <subcellularLocation>
        <location evidence="1">Membrane</location>
    </subcellularLocation>
    <subcellularLocation>
        <location evidence="6">Mitochondrion inner membrane</location>
        <topology evidence="6">Multi-pass membrane protein</topology>
    </subcellularLocation>
</comment>
<keyword evidence="7" id="KW-1185">Reference proteome</keyword>
<keyword evidence="6" id="KW-0496">Mitochondrion</keyword>
<dbReference type="Proteomes" id="UP001652740">
    <property type="component" value="Unplaced"/>
</dbReference>
<comment type="function">
    <text evidence="6">Probably involved in the biogenesis of the COX complex.</text>
</comment>
<evidence type="ECO:0000256" key="1">
    <source>
        <dbReference type="ARBA" id="ARBA00004370"/>
    </source>
</evidence>
<dbReference type="GO" id="GO:0033617">
    <property type="term" value="P:mitochondrial respiratory chain complex IV assembly"/>
    <property type="evidence" value="ECO:0007669"/>
    <property type="project" value="TreeGrafter"/>
</dbReference>
<dbReference type="GO" id="GO:0005743">
    <property type="term" value="C:mitochondrial inner membrane"/>
    <property type="evidence" value="ECO:0007669"/>
    <property type="project" value="UniProtKB-SubCell"/>
</dbReference>
<reference evidence="8" key="1">
    <citation type="submission" date="2025-08" db="UniProtKB">
        <authorList>
            <consortium name="RefSeq"/>
        </authorList>
    </citation>
    <scope>IDENTIFICATION</scope>
    <source>
        <tissue evidence="8">Whole larvae</tissue>
    </source>
</reference>
<dbReference type="PANTHER" id="PTHR23427">
    <property type="entry name" value="SURFEIT LOCUS PROTEIN"/>
    <property type="match status" value="1"/>
</dbReference>
<evidence type="ECO:0000256" key="5">
    <source>
        <dbReference type="ARBA" id="ARBA00023136"/>
    </source>
</evidence>
<dbReference type="GeneID" id="113520201"/>
<accession>A0A6J1WY57</accession>
<evidence type="ECO:0000256" key="6">
    <source>
        <dbReference type="RuleBase" id="RU363076"/>
    </source>
</evidence>
<evidence type="ECO:0000256" key="3">
    <source>
        <dbReference type="ARBA" id="ARBA00022692"/>
    </source>
</evidence>
<comment type="caution">
    <text evidence="6">Lacks conserved residue(s) required for the propagation of feature annotation.</text>
</comment>
<dbReference type="RefSeq" id="XP_026761271.2">
    <property type="nucleotide sequence ID" value="XM_026905470.3"/>
</dbReference>
<dbReference type="Pfam" id="PF02104">
    <property type="entry name" value="SURF1"/>
    <property type="match status" value="1"/>
</dbReference>
<gene>
    <name evidence="8" type="primary">LOC113520201</name>
</gene>
<protein>
    <recommendedName>
        <fullName evidence="6">SURF1-like protein</fullName>
    </recommendedName>
</protein>
<dbReference type="InParanoid" id="A0A6J1WY57"/>
<keyword evidence="3 6" id="KW-0812">Transmembrane</keyword>
<dbReference type="PROSITE" id="PS50895">
    <property type="entry name" value="SURF1"/>
    <property type="match status" value="1"/>
</dbReference>
<dbReference type="InterPro" id="IPR002994">
    <property type="entry name" value="Surf1/Shy1"/>
</dbReference>
<keyword evidence="4 6" id="KW-1133">Transmembrane helix</keyword>
<comment type="similarity">
    <text evidence="2 6">Belongs to the SURF1 family.</text>
</comment>
<keyword evidence="5 6" id="KW-0472">Membrane</keyword>
<dbReference type="FunCoup" id="A0A6J1WY57">
    <property type="interactions" value="877"/>
</dbReference>
<dbReference type="InterPro" id="IPR045214">
    <property type="entry name" value="Surf1/Surf4"/>
</dbReference>
<evidence type="ECO:0000313" key="8">
    <source>
        <dbReference type="RefSeq" id="XP_026761271.2"/>
    </source>
</evidence>
<organism evidence="7 8">
    <name type="scientific">Galleria mellonella</name>
    <name type="common">Greater wax moth</name>
    <dbReference type="NCBI Taxonomy" id="7137"/>
    <lineage>
        <taxon>Eukaryota</taxon>
        <taxon>Metazoa</taxon>
        <taxon>Ecdysozoa</taxon>
        <taxon>Arthropoda</taxon>
        <taxon>Hexapoda</taxon>
        <taxon>Insecta</taxon>
        <taxon>Pterygota</taxon>
        <taxon>Neoptera</taxon>
        <taxon>Endopterygota</taxon>
        <taxon>Lepidoptera</taxon>
        <taxon>Glossata</taxon>
        <taxon>Ditrysia</taxon>
        <taxon>Pyraloidea</taxon>
        <taxon>Pyralidae</taxon>
        <taxon>Galleriinae</taxon>
        <taxon>Galleria</taxon>
    </lineage>
</organism>
<evidence type="ECO:0000256" key="4">
    <source>
        <dbReference type="ARBA" id="ARBA00022989"/>
    </source>
</evidence>